<keyword evidence="3" id="KW-1003">Cell membrane</keyword>
<dbReference type="GO" id="GO:0005524">
    <property type="term" value="F:ATP binding"/>
    <property type="evidence" value="ECO:0007669"/>
    <property type="project" value="UniProtKB-KW"/>
</dbReference>
<keyword evidence="6 12" id="KW-0067">ATP-binding</keyword>
<dbReference type="GO" id="GO:0015421">
    <property type="term" value="F:ABC-type oligopeptide transporter activity"/>
    <property type="evidence" value="ECO:0007669"/>
    <property type="project" value="TreeGrafter"/>
</dbReference>
<evidence type="ECO:0000256" key="8">
    <source>
        <dbReference type="ARBA" id="ARBA00023136"/>
    </source>
</evidence>
<dbReference type="SMART" id="SM00382">
    <property type="entry name" value="AAA"/>
    <property type="match status" value="1"/>
</dbReference>
<evidence type="ECO:0000259" key="11">
    <source>
        <dbReference type="PROSITE" id="PS50929"/>
    </source>
</evidence>
<evidence type="ECO:0000256" key="3">
    <source>
        <dbReference type="ARBA" id="ARBA00022475"/>
    </source>
</evidence>
<dbReference type="Gene3D" id="3.40.50.300">
    <property type="entry name" value="P-loop containing nucleotide triphosphate hydrolases"/>
    <property type="match status" value="1"/>
</dbReference>
<keyword evidence="7 9" id="KW-1133">Transmembrane helix</keyword>
<dbReference type="PROSITE" id="PS50929">
    <property type="entry name" value="ABC_TM1F"/>
    <property type="match status" value="1"/>
</dbReference>
<dbReference type="GO" id="GO:0005886">
    <property type="term" value="C:plasma membrane"/>
    <property type="evidence" value="ECO:0007669"/>
    <property type="project" value="UniProtKB-SubCell"/>
</dbReference>
<keyword evidence="8 9" id="KW-0472">Membrane</keyword>
<feature type="domain" description="ABC transporter" evidence="10">
    <location>
        <begin position="357"/>
        <end position="597"/>
    </location>
</feature>
<evidence type="ECO:0000256" key="4">
    <source>
        <dbReference type="ARBA" id="ARBA00022692"/>
    </source>
</evidence>
<evidence type="ECO:0000259" key="10">
    <source>
        <dbReference type="PROSITE" id="PS50893"/>
    </source>
</evidence>
<feature type="domain" description="ABC transmembrane type-1" evidence="11">
    <location>
        <begin position="38"/>
        <end position="322"/>
    </location>
</feature>
<dbReference type="Pfam" id="PF00005">
    <property type="entry name" value="ABC_tran"/>
    <property type="match status" value="1"/>
</dbReference>
<evidence type="ECO:0000313" key="12">
    <source>
        <dbReference type="EMBL" id="QPD05321.1"/>
    </source>
</evidence>
<evidence type="ECO:0000256" key="1">
    <source>
        <dbReference type="ARBA" id="ARBA00004651"/>
    </source>
</evidence>
<dbReference type="InterPro" id="IPR027417">
    <property type="entry name" value="P-loop_NTPase"/>
</dbReference>
<dbReference type="InterPro" id="IPR036640">
    <property type="entry name" value="ABC1_TM_sf"/>
</dbReference>
<dbReference type="EMBL" id="CP047423">
    <property type="protein sequence ID" value="QPD05321.1"/>
    <property type="molecule type" value="Genomic_DNA"/>
</dbReference>
<reference evidence="12 13" key="1">
    <citation type="journal article" date="2020" name="ISME J.">
        <title>Enrichment and physiological characterization of a novel comammox Nitrospira indicates ammonium inhibition of complete nitrification.</title>
        <authorList>
            <person name="Sakoula D."/>
            <person name="Koch H."/>
            <person name="Frank J."/>
            <person name="Jetten M.S.M."/>
            <person name="van Kessel M.A.H.J."/>
            <person name="Lucker S."/>
        </authorList>
    </citation>
    <scope>NUCLEOTIDE SEQUENCE [LARGE SCALE GENOMIC DNA]</scope>
    <source>
        <strain evidence="12">Comreactor17</strain>
    </source>
</reference>
<evidence type="ECO:0000313" key="13">
    <source>
        <dbReference type="Proteomes" id="UP000593737"/>
    </source>
</evidence>
<feature type="transmembrane region" description="Helical" evidence="9">
    <location>
        <begin position="169"/>
        <end position="191"/>
    </location>
</feature>
<accession>A0A7S8FGE9</accession>
<feature type="transmembrane region" description="Helical" evidence="9">
    <location>
        <begin position="71"/>
        <end position="98"/>
    </location>
</feature>
<dbReference type="SUPFAM" id="SSF90123">
    <property type="entry name" value="ABC transporter transmembrane region"/>
    <property type="match status" value="1"/>
</dbReference>
<evidence type="ECO:0000256" key="6">
    <source>
        <dbReference type="ARBA" id="ARBA00022840"/>
    </source>
</evidence>
<dbReference type="AlphaFoldDB" id="A0A7S8FGE9"/>
<sequence>MNNMTKRLGPFVLTVRRALSFVWQSSPRLTLGNIMVRVLQGLLPLLVLYLTKLLIDAVTEGLKTPSDDSSLTRIITILAGLAGVAAVSVMLGVVAGLISKIQAQVVTDHMYAVLQAKSVEVDLEYYENAQYQDTLHHAQEEAPYRPTAILNDVLQLGQNTISLLSMGAILWWLHWGIIPVLVVSAIPYFLVRLQRSNMFYAWERTRIPLERKAWYVNALLTQATAAKEVRLFDLGARLRTWFQDTRSVLRQERISLERRWALKTLATQVIGVAGVFGICGFVAVRTFHGIFTVGDLVICFQAVQRASGFLESFGQSVSNLYESNLFLTTLDEFLNIKSRLSTSAHPKSFPRPITQGVVFDHVSFRYPHEERVAIRDFTFSIKPGEHVAFVGANGAGKTTLVKLLCRLYDPSNGRIMIDQTDLRDYPIADVRGAVSGIFQDFVKFQLSAKDNIALGMRTSGADSFAIIQAAKQAGIHETIECLPNRYESLLGKLFDGGHELSIGEWQKVALARAILRDSQILILDEPTSAMDAKAEAELFERFHELAQGRTAILISHRLSTVKMADRIFVVDQGQIVEQGTHDELMAQQGLYTNLFLTQAQHYQ</sequence>
<comment type="subcellular location">
    <subcellularLocation>
        <location evidence="1">Cell membrane</location>
        <topology evidence="1">Multi-pass membrane protein</topology>
    </subcellularLocation>
</comment>
<organism evidence="12 13">
    <name type="scientific">Candidatus Nitrospira kreftii</name>
    <dbReference type="NCBI Taxonomy" id="2652173"/>
    <lineage>
        <taxon>Bacteria</taxon>
        <taxon>Pseudomonadati</taxon>
        <taxon>Nitrospirota</taxon>
        <taxon>Nitrospiria</taxon>
        <taxon>Nitrospirales</taxon>
        <taxon>Nitrospiraceae</taxon>
        <taxon>Nitrospira</taxon>
    </lineage>
</organism>
<dbReference type="SUPFAM" id="SSF52540">
    <property type="entry name" value="P-loop containing nucleoside triphosphate hydrolases"/>
    <property type="match status" value="1"/>
</dbReference>
<gene>
    <name evidence="12" type="ORF">Nkreftii_003095</name>
</gene>
<evidence type="ECO:0000256" key="9">
    <source>
        <dbReference type="SAM" id="Phobius"/>
    </source>
</evidence>
<dbReference type="FunFam" id="3.40.50.300:FF:000221">
    <property type="entry name" value="Multidrug ABC transporter ATP-binding protein"/>
    <property type="match status" value="1"/>
</dbReference>
<dbReference type="PROSITE" id="PS50893">
    <property type="entry name" value="ABC_TRANSPORTER_2"/>
    <property type="match status" value="1"/>
</dbReference>
<dbReference type="InterPro" id="IPR039421">
    <property type="entry name" value="Type_1_exporter"/>
</dbReference>
<name>A0A7S8FGE9_9BACT</name>
<dbReference type="PANTHER" id="PTHR43394">
    <property type="entry name" value="ATP-DEPENDENT PERMEASE MDL1, MITOCHONDRIAL"/>
    <property type="match status" value="1"/>
</dbReference>
<protein>
    <submittedName>
        <fullName evidence="12">ABC transporter ATP-binding protein</fullName>
    </submittedName>
</protein>
<evidence type="ECO:0000256" key="2">
    <source>
        <dbReference type="ARBA" id="ARBA00022448"/>
    </source>
</evidence>
<keyword evidence="5" id="KW-0547">Nucleotide-binding</keyword>
<dbReference type="KEGG" id="nkf:Nkreftii_003095"/>
<evidence type="ECO:0000256" key="5">
    <source>
        <dbReference type="ARBA" id="ARBA00022741"/>
    </source>
</evidence>
<proteinExistence type="predicted"/>
<dbReference type="Proteomes" id="UP000593737">
    <property type="component" value="Chromosome"/>
</dbReference>
<dbReference type="PANTHER" id="PTHR43394:SF1">
    <property type="entry name" value="ATP-BINDING CASSETTE SUB-FAMILY B MEMBER 10, MITOCHONDRIAL"/>
    <property type="match status" value="1"/>
</dbReference>
<evidence type="ECO:0000256" key="7">
    <source>
        <dbReference type="ARBA" id="ARBA00022989"/>
    </source>
</evidence>
<feature type="transmembrane region" description="Helical" evidence="9">
    <location>
        <begin position="260"/>
        <end position="284"/>
    </location>
</feature>
<dbReference type="InterPro" id="IPR003439">
    <property type="entry name" value="ABC_transporter-like_ATP-bd"/>
</dbReference>
<keyword evidence="2" id="KW-0813">Transport</keyword>
<dbReference type="InterPro" id="IPR011527">
    <property type="entry name" value="ABC1_TM_dom"/>
</dbReference>
<dbReference type="GO" id="GO:0016887">
    <property type="term" value="F:ATP hydrolysis activity"/>
    <property type="evidence" value="ECO:0007669"/>
    <property type="project" value="InterPro"/>
</dbReference>
<dbReference type="Gene3D" id="1.20.1560.10">
    <property type="entry name" value="ABC transporter type 1, transmembrane domain"/>
    <property type="match status" value="1"/>
</dbReference>
<keyword evidence="4 9" id="KW-0812">Transmembrane</keyword>
<dbReference type="InterPro" id="IPR003593">
    <property type="entry name" value="AAA+_ATPase"/>
</dbReference>